<sequence length="156" mass="16432">MSITVTTHLNLHGTAREALEFYLSVFGGESTLTTYGDLGMPADAPDAGRVVFGQVQAPGGFRLMAYDVPGASGASTTTTAGSTTRSNGMTYTDQPFFVSVRGDSLEEVRRYWEGLTVGGTIVEDLAASAWSPGFGMVTDSFGVTWILDVAGEARTD</sequence>
<dbReference type="SUPFAM" id="SSF54593">
    <property type="entry name" value="Glyoxalase/Bleomycin resistance protein/Dihydroxybiphenyl dioxygenase"/>
    <property type="match status" value="1"/>
</dbReference>
<proteinExistence type="predicted"/>
<evidence type="ECO:0000259" key="1">
    <source>
        <dbReference type="Pfam" id="PF00903"/>
    </source>
</evidence>
<dbReference type="Gene3D" id="3.10.180.10">
    <property type="entry name" value="2,3-Dihydroxybiphenyl 1,2-Dioxygenase, domain 1"/>
    <property type="match status" value="1"/>
</dbReference>
<dbReference type="PANTHER" id="PTHR33990">
    <property type="entry name" value="PROTEIN YJDN-RELATED"/>
    <property type="match status" value="1"/>
</dbReference>
<organism evidence="2 3">
    <name type="scientific">Arthrobacter bussei</name>
    <dbReference type="NCBI Taxonomy" id="2594179"/>
    <lineage>
        <taxon>Bacteria</taxon>
        <taxon>Bacillati</taxon>
        <taxon>Actinomycetota</taxon>
        <taxon>Actinomycetes</taxon>
        <taxon>Micrococcales</taxon>
        <taxon>Micrococcaceae</taxon>
        <taxon>Arthrobacter</taxon>
    </lineage>
</organism>
<comment type="caution">
    <text evidence="2">The sequence shown here is derived from an EMBL/GenBank/DDBJ whole genome shotgun (WGS) entry which is preliminary data.</text>
</comment>
<evidence type="ECO:0000313" key="2">
    <source>
        <dbReference type="EMBL" id="MPY10572.1"/>
    </source>
</evidence>
<gene>
    <name evidence="2" type="ORF">FNH21_07515</name>
</gene>
<dbReference type="Proteomes" id="UP000326464">
    <property type="component" value="Unassembled WGS sequence"/>
</dbReference>
<dbReference type="RefSeq" id="WP_152813502.1">
    <property type="nucleotide sequence ID" value="NZ_VJXX01000001.1"/>
</dbReference>
<dbReference type="EMBL" id="VJXX01000001">
    <property type="protein sequence ID" value="MPY10572.1"/>
    <property type="molecule type" value="Genomic_DNA"/>
</dbReference>
<dbReference type="InterPro" id="IPR004360">
    <property type="entry name" value="Glyas_Fos-R_dOase_dom"/>
</dbReference>
<feature type="domain" description="Glyoxalase/fosfomycin resistance/dioxygenase" evidence="1">
    <location>
        <begin position="15"/>
        <end position="145"/>
    </location>
</feature>
<evidence type="ECO:0000313" key="3">
    <source>
        <dbReference type="Proteomes" id="UP000326464"/>
    </source>
</evidence>
<dbReference type="CDD" id="cd06588">
    <property type="entry name" value="PhnB_like"/>
    <property type="match status" value="1"/>
</dbReference>
<dbReference type="PANTHER" id="PTHR33990:SF1">
    <property type="entry name" value="PROTEIN YJDN"/>
    <property type="match status" value="1"/>
</dbReference>
<reference evidence="3" key="1">
    <citation type="submission" date="2019-07" db="EMBL/GenBank/DDBJ databases">
        <title>Arthrobacter KR32 sp. nov., isolated from mountain cheese made of cows milk.</title>
        <authorList>
            <person name="Flegler A."/>
        </authorList>
    </citation>
    <scope>NUCLEOTIDE SEQUENCE [LARGE SCALE GENOMIC DNA]</scope>
    <source>
        <strain evidence="3">KR32</strain>
    </source>
</reference>
<accession>A0A7X1TNC5</accession>
<dbReference type="InterPro" id="IPR029068">
    <property type="entry name" value="Glyas_Bleomycin-R_OHBP_Dase"/>
</dbReference>
<name>A0A7X1TNC5_9MICC</name>
<keyword evidence="3" id="KW-1185">Reference proteome</keyword>
<dbReference type="AlphaFoldDB" id="A0A7X1TNC5"/>
<protein>
    <submittedName>
        <fullName evidence="2">VOC family protein</fullName>
    </submittedName>
</protein>
<dbReference type="InterPro" id="IPR028973">
    <property type="entry name" value="PhnB-like"/>
</dbReference>
<dbReference type="Pfam" id="PF00903">
    <property type="entry name" value="Glyoxalase"/>
    <property type="match status" value="1"/>
</dbReference>
<dbReference type="OrthoDB" id="9795306at2"/>